<name>A0A1M5UF05_9CLOT</name>
<keyword evidence="9 17" id="KW-0418">Kinase</keyword>
<keyword evidence="13 14" id="KW-0472">Membrane</keyword>
<reference evidence="17 18" key="1">
    <citation type="submission" date="2016-11" db="EMBL/GenBank/DDBJ databases">
        <authorList>
            <person name="Jaros S."/>
            <person name="Januszkiewicz K."/>
            <person name="Wedrychowicz H."/>
        </authorList>
    </citation>
    <scope>NUCLEOTIDE SEQUENCE [LARGE SCALE GENOMIC DNA]</scope>
    <source>
        <strain evidence="17 18">DSM 6191</strain>
    </source>
</reference>
<keyword evidence="10" id="KW-0067">ATP-binding</keyword>
<dbReference type="SMART" id="SM00387">
    <property type="entry name" value="HATPase_c"/>
    <property type="match status" value="1"/>
</dbReference>
<accession>A0A1M5UF05</accession>
<protein>
    <recommendedName>
        <fullName evidence="3">histidine kinase</fullName>
        <ecNumber evidence="3">2.7.13.3</ecNumber>
    </recommendedName>
</protein>
<evidence type="ECO:0000256" key="11">
    <source>
        <dbReference type="ARBA" id="ARBA00022989"/>
    </source>
</evidence>
<keyword evidence="6" id="KW-0808">Transferase</keyword>
<dbReference type="PANTHER" id="PTHR45528">
    <property type="entry name" value="SENSOR HISTIDINE KINASE CPXA"/>
    <property type="match status" value="1"/>
</dbReference>
<keyword evidence="12" id="KW-0902">Two-component regulatory system</keyword>
<dbReference type="Gene3D" id="3.30.565.10">
    <property type="entry name" value="Histidine kinase-like ATPase, C-terminal domain"/>
    <property type="match status" value="1"/>
</dbReference>
<keyword evidence="7 14" id="KW-0812">Transmembrane</keyword>
<gene>
    <name evidence="17" type="ORF">SAMN02745941_00504</name>
</gene>
<evidence type="ECO:0000256" key="12">
    <source>
        <dbReference type="ARBA" id="ARBA00023012"/>
    </source>
</evidence>
<dbReference type="InterPro" id="IPR003661">
    <property type="entry name" value="HisK_dim/P_dom"/>
</dbReference>
<dbReference type="GO" id="GO:0000155">
    <property type="term" value="F:phosphorelay sensor kinase activity"/>
    <property type="evidence" value="ECO:0007669"/>
    <property type="project" value="InterPro"/>
</dbReference>
<comment type="catalytic activity">
    <reaction evidence="1">
        <text>ATP + protein L-histidine = ADP + protein N-phospho-L-histidine.</text>
        <dbReference type="EC" id="2.7.13.3"/>
    </reaction>
</comment>
<dbReference type="Gene3D" id="1.10.287.130">
    <property type="match status" value="1"/>
</dbReference>
<dbReference type="Gene3D" id="6.10.340.10">
    <property type="match status" value="1"/>
</dbReference>
<dbReference type="SUPFAM" id="SSF47384">
    <property type="entry name" value="Homodimeric domain of signal transducing histidine kinase"/>
    <property type="match status" value="1"/>
</dbReference>
<dbReference type="InterPro" id="IPR033462">
    <property type="entry name" value="Cache_3-Cache_2"/>
</dbReference>
<dbReference type="InterPro" id="IPR004358">
    <property type="entry name" value="Sig_transdc_His_kin-like_C"/>
</dbReference>
<proteinExistence type="predicted"/>
<evidence type="ECO:0000256" key="9">
    <source>
        <dbReference type="ARBA" id="ARBA00022777"/>
    </source>
</evidence>
<dbReference type="CDD" id="cd06225">
    <property type="entry name" value="HAMP"/>
    <property type="match status" value="1"/>
</dbReference>
<dbReference type="AlphaFoldDB" id="A0A1M5UF05"/>
<feature type="transmembrane region" description="Helical" evidence="14">
    <location>
        <begin position="313"/>
        <end position="335"/>
    </location>
</feature>
<dbReference type="CDD" id="cd00082">
    <property type="entry name" value="HisKA"/>
    <property type="match status" value="1"/>
</dbReference>
<dbReference type="InterPro" id="IPR036097">
    <property type="entry name" value="HisK_dim/P_sf"/>
</dbReference>
<dbReference type="GO" id="GO:0005524">
    <property type="term" value="F:ATP binding"/>
    <property type="evidence" value="ECO:0007669"/>
    <property type="project" value="UniProtKB-KW"/>
</dbReference>
<dbReference type="InterPro" id="IPR005467">
    <property type="entry name" value="His_kinase_dom"/>
</dbReference>
<dbReference type="GO" id="GO:0005886">
    <property type="term" value="C:plasma membrane"/>
    <property type="evidence" value="ECO:0007669"/>
    <property type="project" value="UniProtKB-SubCell"/>
</dbReference>
<dbReference type="PROSITE" id="PS50885">
    <property type="entry name" value="HAMP"/>
    <property type="match status" value="1"/>
</dbReference>
<evidence type="ECO:0000256" key="6">
    <source>
        <dbReference type="ARBA" id="ARBA00022679"/>
    </source>
</evidence>
<evidence type="ECO:0000313" key="18">
    <source>
        <dbReference type="Proteomes" id="UP000184241"/>
    </source>
</evidence>
<dbReference type="InterPro" id="IPR036890">
    <property type="entry name" value="HATPase_C_sf"/>
</dbReference>
<dbReference type="InterPro" id="IPR003660">
    <property type="entry name" value="HAMP_dom"/>
</dbReference>
<dbReference type="PANTHER" id="PTHR45528:SF1">
    <property type="entry name" value="SENSOR HISTIDINE KINASE CPXA"/>
    <property type="match status" value="1"/>
</dbReference>
<keyword evidence="11 14" id="KW-1133">Transmembrane helix</keyword>
<evidence type="ECO:0000256" key="5">
    <source>
        <dbReference type="ARBA" id="ARBA00022553"/>
    </source>
</evidence>
<dbReference type="CDD" id="cd12912">
    <property type="entry name" value="PDC2_MCP_like"/>
    <property type="match status" value="1"/>
</dbReference>
<dbReference type="SUPFAM" id="SSF103190">
    <property type="entry name" value="Sensory domain-like"/>
    <property type="match status" value="1"/>
</dbReference>
<evidence type="ECO:0000259" key="15">
    <source>
        <dbReference type="PROSITE" id="PS50109"/>
    </source>
</evidence>
<evidence type="ECO:0000259" key="16">
    <source>
        <dbReference type="PROSITE" id="PS50885"/>
    </source>
</evidence>
<dbReference type="SMART" id="SM00304">
    <property type="entry name" value="HAMP"/>
    <property type="match status" value="1"/>
</dbReference>
<evidence type="ECO:0000313" key="17">
    <source>
        <dbReference type="EMBL" id="SHH61635.1"/>
    </source>
</evidence>
<keyword evidence="8" id="KW-0547">Nucleotide-binding</keyword>
<evidence type="ECO:0000256" key="4">
    <source>
        <dbReference type="ARBA" id="ARBA00022475"/>
    </source>
</evidence>
<dbReference type="InterPro" id="IPR029151">
    <property type="entry name" value="Sensor-like_sf"/>
</dbReference>
<dbReference type="SUPFAM" id="SSF55874">
    <property type="entry name" value="ATPase domain of HSP90 chaperone/DNA topoisomerase II/histidine kinase"/>
    <property type="match status" value="1"/>
</dbReference>
<dbReference type="EMBL" id="FQXU01000003">
    <property type="protein sequence ID" value="SHH61635.1"/>
    <property type="molecule type" value="Genomic_DNA"/>
</dbReference>
<evidence type="ECO:0000256" key="1">
    <source>
        <dbReference type="ARBA" id="ARBA00000085"/>
    </source>
</evidence>
<dbReference type="SUPFAM" id="SSF158472">
    <property type="entry name" value="HAMP domain-like"/>
    <property type="match status" value="1"/>
</dbReference>
<dbReference type="Proteomes" id="UP000184241">
    <property type="component" value="Unassembled WGS sequence"/>
</dbReference>
<evidence type="ECO:0000256" key="13">
    <source>
        <dbReference type="ARBA" id="ARBA00023136"/>
    </source>
</evidence>
<dbReference type="Pfam" id="PF00672">
    <property type="entry name" value="HAMP"/>
    <property type="match status" value="1"/>
</dbReference>
<dbReference type="PRINTS" id="PR00344">
    <property type="entry name" value="BCTRLSENSOR"/>
</dbReference>
<sequence length="652" mass="73480">MMVGEGFYMKIMYKLIISYLGLIIFVVSILGFFTVQKSKSAVLKEINEKSKRLTQSIDTTLSVRNDLLIEKSYGDLNFASSILNNFNNFNVDYNNYVKVGEFTLPILYAGNQNLTLDNTLVNKLKQSTGAVATIFLLNNDKLIRVSSTIATDDRSVLGTYISSDTDAYKKILNNEEFIGSILIQGSGYVTRMKPLLDSHKNIIGAIGIGNKVINNYLSETLSNIKIGETGYAYILDSNGNVIIHPSDKGKNVSNYDFFQKIYSSKEGTIEYTYNDVRKVAYYTYFEPWDWYIVTTANYDELNYSSKEILNTTIIIGCIVIVFAGIIAVFVANTLVRPISKLKSCMEIAGSGDLSIRCDIDSKDEIGVLSNSFNYMISENKRLLEETLKYDKLKTEFIANMSHELRTPLNIIFSTTQLFSLLIKKGESLNTEKLSGYTSGVKQNCYRLLRLVNNLIDMTKIDSGFVKIDLENGNIVEVVEEITQSTAEYVHTMERTIIFDTDVEEKIMAFDAEKLERIFLNLISNATKFTKPGDTIEVNLFDKDDYVIISVKDTGKGISEENLAQLFQRFKQVDPLLNRSHEGSGIGLSIVKALVEMHEGTIEVKSIKDKGTEFIITLPAKIIQNGVDATPKSNFKSQYNVEKIKIEFSDIYR</sequence>
<dbReference type="Pfam" id="PF00512">
    <property type="entry name" value="HisKA"/>
    <property type="match status" value="1"/>
</dbReference>
<dbReference type="Gene3D" id="3.30.450.20">
    <property type="entry name" value="PAS domain"/>
    <property type="match status" value="1"/>
</dbReference>
<keyword evidence="5" id="KW-0597">Phosphoprotein</keyword>
<dbReference type="InterPro" id="IPR003594">
    <property type="entry name" value="HATPase_dom"/>
</dbReference>
<evidence type="ECO:0000256" key="2">
    <source>
        <dbReference type="ARBA" id="ARBA00004651"/>
    </source>
</evidence>
<evidence type="ECO:0000256" key="14">
    <source>
        <dbReference type="SAM" id="Phobius"/>
    </source>
</evidence>
<keyword evidence="4" id="KW-1003">Cell membrane</keyword>
<dbReference type="PROSITE" id="PS50109">
    <property type="entry name" value="HIS_KIN"/>
    <property type="match status" value="1"/>
</dbReference>
<feature type="transmembrane region" description="Helical" evidence="14">
    <location>
        <begin position="12"/>
        <end position="33"/>
    </location>
</feature>
<dbReference type="Pfam" id="PF17201">
    <property type="entry name" value="Cache_3-Cache_2"/>
    <property type="match status" value="1"/>
</dbReference>
<feature type="domain" description="HAMP" evidence="16">
    <location>
        <begin position="332"/>
        <end position="384"/>
    </location>
</feature>
<comment type="subcellular location">
    <subcellularLocation>
        <location evidence="2">Cell membrane</location>
        <topology evidence="2">Multi-pass membrane protein</topology>
    </subcellularLocation>
</comment>
<evidence type="ECO:0000256" key="3">
    <source>
        <dbReference type="ARBA" id="ARBA00012438"/>
    </source>
</evidence>
<evidence type="ECO:0000256" key="7">
    <source>
        <dbReference type="ARBA" id="ARBA00022692"/>
    </source>
</evidence>
<organism evidence="17 18">
    <name type="scientific">Clostridium intestinale DSM 6191</name>
    <dbReference type="NCBI Taxonomy" id="1121320"/>
    <lineage>
        <taxon>Bacteria</taxon>
        <taxon>Bacillati</taxon>
        <taxon>Bacillota</taxon>
        <taxon>Clostridia</taxon>
        <taxon>Eubacteriales</taxon>
        <taxon>Clostridiaceae</taxon>
        <taxon>Clostridium</taxon>
    </lineage>
</organism>
<evidence type="ECO:0000256" key="8">
    <source>
        <dbReference type="ARBA" id="ARBA00022741"/>
    </source>
</evidence>
<dbReference type="FunFam" id="3.30.565.10:FF:000037">
    <property type="entry name" value="Hybrid sensor histidine kinase/response regulator"/>
    <property type="match status" value="1"/>
</dbReference>
<evidence type="ECO:0000256" key="10">
    <source>
        <dbReference type="ARBA" id="ARBA00022840"/>
    </source>
</evidence>
<dbReference type="Pfam" id="PF02518">
    <property type="entry name" value="HATPase_c"/>
    <property type="match status" value="1"/>
</dbReference>
<feature type="domain" description="Histidine kinase" evidence="15">
    <location>
        <begin position="399"/>
        <end position="621"/>
    </location>
</feature>
<dbReference type="InterPro" id="IPR050398">
    <property type="entry name" value="HssS/ArlS-like"/>
</dbReference>
<dbReference type="SMART" id="SM00388">
    <property type="entry name" value="HisKA"/>
    <property type="match status" value="1"/>
</dbReference>
<dbReference type="EC" id="2.7.13.3" evidence="3"/>